<dbReference type="InterPro" id="IPR019734">
    <property type="entry name" value="TPR_rpt"/>
</dbReference>
<keyword evidence="1" id="KW-0802">TPR repeat</keyword>
<dbReference type="EMBL" id="JARGEQ010000001">
    <property type="protein sequence ID" value="MDF1584841.1"/>
    <property type="molecule type" value="Genomic_DNA"/>
</dbReference>
<dbReference type="AlphaFoldDB" id="A0AAP3UXQ9"/>
<dbReference type="InterPro" id="IPR011990">
    <property type="entry name" value="TPR-like_helical_dom_sf"/>
</dbReference>
<keyword evidence="2" id="KW-0732">Signal</keyword>
<dbReference type="Pfam" id="PF13424">
    <property type="entry name" value="TPR_12"/>
    <property type="match status" value="1"/>
</dbReference>
<organism evidence="3 4">
    <name type="scientific">Marinimicrococcus flavescens</name>
    <dbReference type="NCBI Taxonomy" id="3031815"/>
    <lineage>
        <taxon>Bacteria</taxon>
        <taxon>Pseudomonadati</taxon>
        <taxon>Pseudomonadota</taxon>
        <taxon>Alphaproteobacteria</taxon>
        <taxon>Geminicoccales</taxon>
        <taxon>Geminicoccaceae</taxon>
        <taxon>Marinimicrococcus</taxon>
    </lineage>
</organism>
<feature type="repeat" description="TPR" evidence="1">
    <location>
        <begin position="541"/>
        <end position="574"/>
    </location>
</feature>
<accession>A0AAP3UXQ9</accession>
<keyword evidence="4" id="KW-1185">Reference proteome</keyword>
<dbReference type="Pfam" id="PF13414">
    <property type="entry name" value="TPR_11"/>
    <property type="match status" value="1"/>
</dbReference>
<reference evidence="3 4" key="1">
    <citation type="submission" date="2023-03" db="EMBL/GenBank/DDBJ databases">
        <title>YIM 152171 draft genome.</title>
        <authorList>
            <person name="Yang Z."/>
        </authorList>
    </citation>
    <scope>NUCLEOTIDE SEQUENCE [LARGE SCALE GENOMIC DNA]</scope>
    <source>
        <strain evidence="3 4">YIM 152171</strain>
    </source>
</reference>
<dbReference type="SUPFAM" id="SSF48452">
    <property type="entry name" value="TPR-like"/>
    <property type="match status" value="3"/>
</dbReference>
<evidence type="ECO:0000256" key="2">
    <source>
        <dbReference type="SAM" id="SignalP"/>
    </source>
</evidence>
<dbReference type="PROSITE" id="PS50293">
    <property type="entry name" value="TPR_REGION"/>
    <property type="match status" value="1"/>
</dbReference>
<dbReference type="SMART" id="SM00028">
    <property type="entry name" value="TPR"/>
    <property type="match status" value="8"/>
</dbReference>
<feature type="repeat" description="TPR" evidence="1">
    <location>
        <begin position="65"/>
        <end position="98"/>
    </location>
</feature>
<comment type="caution">
    <text evidence="3">The sequence shown here is derived from an EMBL/GenBank/DDBJ whole genome shotgun (WGS) entry which is preliminary data.</text>
</comment>
<dbReference type="PANTHER" id="PTHR12558">
    <property type="entry name" value="CELL DIVISION CYCLE 16,23,27"/>
    <property type="match status" value="1"/>
</dbReference>
<sequence length="596" mass="65162">MRMSTDLTGMAAPATRRRLRPFLASLLAGLMLVGCGAPQAGPLAAGPWQGSSMVVRPDANLGDSMAAQLLVGRYALDHGEVTIAAEQFGRALEADPGNLDLRLQLLALQIASGGFEEALANARLLAEGEVEADEAYVLLTLDAARRNAFDEAFAQLGRVRSRSLAGVIAPVLEAWLRFATGAADQALTRLEEADRQDGFRRLRVFHRGLMQAMAGRGEEARTTIGELLAQEEEPAPLRVVLSLAALEQAAGNEAAAGVLLERQRDLTGDSFALEQARAGLEAGAPIPLPVTTPQEGMADALLGLAAALYDQRIGGQGLIYARLATFLTPDAGDLQVLLGRIALTQASPERAVEALERVADTSPFSWQARLLRAEALRELGRKEEAARLLQRMSKEQPERVDALVALGDMNRADEQYAEAEKAYAEALARRGAPQRLDWRILYVHGITLERSGRWDEAEKAFLTALELQPDQPLVLNYLGYSWVDQGRHLDRAKEMLHLAVDLRPQDGYIVDSLGWAYFRLGEYELAVEHLERAVELQPGDPVINDHLGDAYWRVGRTREARFQWQRALTLEPEQGEIAAIEQKLRDGLSKDGADRG</sequence>
<feature type="signal peptide" evidence="2">
    <location>
        <begin position="1"/>
        <end position="40"/>
    </location>
</feature>
<evidence type="ECO:0000313" key="4">
    <source>
        <dbReference type="Proteomes" id="UP001301140"/>
    </source>
</evidence>
<dbReference type="Pfam" id="PF13432">
    <property type="entry name" value="TPR_16"/>
    <property type="match status" value="1"/>
</dbReference>
<feature type="repeat" description="TPR" evidence="1">
    <location>
        <begin position="438"/>
        <end position="471"/>
    </location>
</feature>
<protein>
    <submittedName>
        <fullName evidence="3">Tetratricopeptide repeat protein</fullName>
    </submittedName>
</protein>
<evidence type="ECO:0000313" key="3">
    <source>
        <dbReference type="EMBL" id="MDF1584841.1"/>
    </source>
</evidence>
<dbReference type="PROSITE" id="PS50005">
    <property type="entry name" value="TPR"/>
    <property type="match status" value="4"/>
</dbReference>
<gene>
    <name evidence="3" type="ORF">PZ740_00405</name>
</gene>
<feature type="chain" id="PRO_5042864578" evidence="2">
    <location>
        <begin position="41"/>
        <end position="596"/>
    </location>
</feature>
<dbReference type="Gene3D" id="1.25.40.10">
    <property type="entry name" value="Tetratricopeptide repeat domain"/>
    <property type="match status" value="3"/>
</dbReference>
<dbReference type="Proteomes" id="UP001301140">
    <property type="component" value="Unassembled WGS sequence"/>
</dbReference>
<evidence type="ECO:0000256" key="1">
    <source>
        <dbReference type="PROSITE-ProRule" id="PRU00339"/>
    </source>
</evidence>
<proteinExistence type="predicted"/>
<name>A0AAP3UXQ9_9PROT</name>
<feature type="repeat" description="TPR" evidence="1">
    <location>
        <begin position="507"/>
        <end position="540"/>
    </location>
</feature>
<dbReference type="PROSITE" id="PS51257">
    <property type="entry name" value="PROKAR_LIPOPROTEIN"/>
    <property type="match status" value="1"/>
</dbReference>
<dbReference type="PANTHER" id="PTHR12558:SF13">
    <property type="entry name" value="CELL DIVISION CYCLE PROTEIN 27 HOMOLOG"/>
    <property type="match status" value="1"/>
</dbReference>